<evidence type="ECO:0000256" key="8">
    <source>
        <dbReference type="ARBA" id="ARBA00044972"/>
    </source>
</evidence>
<comment type="cofactor">
    <cofactor evidence="1">
        <name>Mn(2+)</name>
        <dbReference type="ChEBI" id="CHEBI:29035"/>
    </cofactor>
</comment>
<comment type="similarity">
    <text evidence="7">Belongs to the D-lyxose ketol-isomerase family.</text>
</comment>
<keyword evidence="5" id="KW-0119">Carbohydrate metabolism</keyword>
<dbReference type="InterPro" id="IPR047581">
    <property type="entry name" value="EcSI_cupin"/>
</dbReference>
<evidence type="ECO:0000256" key="3">
    <source>
        <dbReference type="ARBA" id="ARBA00023211"/>
    </source>
</evidence>
<proteinExistence type="inferred from homology"/>
<evidence type="ECO:0000256" key="1">
    <source>
        <dbReference type="ARBA" id="ARBA00001936"/>
    </source>
</evidence>
<dbReference type="GO" id="GO:0046872">
    <property type="term" value="F:metal ion binding"/>
    <property type="evidence" value="ECO:0007669"/>
    <property type="project" value="UniProtKB-KW"/>
</dbReference>
<dbReference type="InterPro" id="IPR014710">
    <property type="entry name" value="RmlC-like_jellyroll"/>
</dbReference>
<keyword evidence="4" id="KW-0413">Isomerase</keyword>
<evidence type="ECO:0000256" key="2">
    <source>
        <dbReference type="ARBA" id="ARBA00022723"/>
    </source>
</evidence>
<dbReference type="InterPro" id="IPR010864">
    <property type="entry name" value="D-lyxose_isomer"/>
</dbReference>
<evidence type="ECO:0000256" key="7">
    <source>
        <dbReference type="ARBA" id="ARBA00044951"/>
    </source>
</evidence>
<dbReference type="Gene3D" id="2.60.120.10">
    <property type="entry name" value="Jelly Rolls"/>
    <property type="match status" value="1"/>
</dbReference>
<protein>
    <recommendedName>
        <fullName evidence="8">D-lyxose ketol-isomerase</fullName>
        <ecNumber evidence="8">5.3.1.15</ecNumber>
    </recommendedName>
</protein>
<evidence type="ECO:0000256" key="5">
    <source>
        <dbReference type="ARBA" id="ARBA00023277"/>
    </source>
</evidence>
<dbReference type="CDD" id="cd20309">
    <property type="entry name" value="cupin_EcSI"/>
    <property type="match status" value="1"/>
</dbReference>
<keyword evidence="3" id="KW-0464">Manganese</keyword>
<evidence type="ECO:0000313" key="9">
    <source>
        <dbReference type="EMBL" id="SBV92624.1"/>
    </source>
</evidence>
<dbReference type="EC" id="5.3.1.15" evidence="8"/>
<dbReference type="EMBL" id="FLUN01000001">
    <property type="protein sequence ID" value="SBV92624.1"/>
    <property type="molecule type" value="Genomic_DNA"/>
</dbReference>
<keyword evidence="2" id="KW-0479">Metal-binding</keyword>
<organism evidence="9">
    <name type="scientific">uncultured Eubacteriales bacterium</name>
    <dbReference type="NCBI Taxonomy" id="172733"/>
    <lineage>
        <taxon>Bacteria</taxon>
        <taxon>Bacillati</taxon>
        <taxon>Bacillota</taxon>
        <taxon>Clostridia</taxon>
        <taxon>Eubacteriales</taxon>
        <taxon>environmental samples</taxon>
    </lineage>
</organism>
<dbReference type="GO" id="GO:0047828">
    <property type="term" value="F:D-lyxose ketol-isomerase activity"/>
    <property type="evidence" value="ECO:0007669"/>
    <property type="project" value="UniProtKB-EC"/>
</dbReference>
<dbReference type="AlphaFoldDB" id="A0A212IZU9"/>
<accession>A0A212IZU9</accession>
<dbReference type="Pfam" id="PF07385">
    <property type="entry name" value="Lyx_isomer"/>
    <property type="match status" value="1"/>
</dbReference>
<evidence type="ECO:0000256" key="4">
    <source>
        <dbReference type="ARBA" id="ARBA00023235"/>
    </source>
</evidence>
<comment type="catalytic activity">
    <reaction evidence="6">
        <text>D-lyxose = D-xylulose</text>
        <dbReference type="Rhea" id="RHEA:14201"/>
        <dbReference type="ChEBI" id="CHEBI:16789"/>
        <dbReference type="ChEBI" id="CHEBI:17140"/>
        <dbReference type="EC" id="5.3.1.15"/>
    </reaction>
</comment>
<evidence type="ECO:0000256" key="6">
    <source>
        <dbReference type="ARBA" id="ARBA00044907"/>
    </source>
</evidence>
<reference evidence="9" key="1">
    <citation type="submission" date="2016-04" db="EMBL/GenBank/DDBJ databases">
        <authorList>
            <person name="Evans L.H."/>
            <person name="Alamgir A."/>
            <person name="Owens N."/>
            <person name="Weber N.D."/>
            <person name="Virtaneva K."/>
            <person name="Barbian K."/>
            <person name="Babar A."/>
            <person name="Rosenke K."/>
        </authorList>
    </citation>
    <scope>NUCLEOTIDE SEQUENCE</scope>
    <source>
        <strain evidence="9">86</strain>
    </source>
</reference>
<name>A0A212IZU9_9FIRM</name>
<gene>
    <name evidence="9" type="ORF">KL86CLO1_10272</name>
</gene>
<sequence length="229" mass="26391">MKRSEINAALKEMETMVKEYRFALPPFCQFAPEDWKSKGHDYDEIRDNMLGWDITDYGMGDFNKMGFSLITIRNGNLKLKDKYSKVYAEKLLYIKEGQYSPMHFHWSKAEDIINRGGGVVLIRVYNSTEDESLDKLSDVHVHVDGREMVVSAGSQVRLTPGESITIYPYLYHDFEVEPGSGNVLLGEVSQCNDDNIDNRFYEKLGRFPAIEEDEAPYRLLCNEYPTAKD</sequence>